<dbReference type="Proteomes" id="UP000006727">
    <property type="component" value="Chromosome 5"/>
</dbReference>
<dbReference type="GO" id="GO:0004525">
    <property type="term" value="F:ribonuclease III activity"/>
    <property type="evidence" value="ECO:0000318"/>
    <property type="project" value="GO_Central"/>
</dbReference>
<feature type="compositionally biased region" description="Basic residues" evidence="2">
    <location>
        <begin position="84"/>
        <end position="103"/>
    </location>
</feature>
<dbReference type="InterPro" id="IPR000999">
    <property type="entry name" value="RNase_III_dom"/>
</dbReference>
<reference evidence="4 6" key="1">
    <citation type="journal article" date="2008" name="Science">
        <title>The Physcomitrella genome reveals evolutionary insights into the conquest of land by plants.</title>
        <authorList>
            <person name="Rensing S."/>
            <person name="Lang D."/>
            <person name="Zimmer A."/>
            <person name="Terry A."/>
            <person name="Salamov A."/>
            <person name="Shapiro H."/>
            <person name="Nishiyama T."/>
            <person name="Perroud P.-F."/>
            <person name="Lindquist E."/>
            <person name="Kamisugi Y."/>
            <person name="Tanahashi T."/>
            <person name="Sakakibara K."/>
            <person name="Fujita T."/>
            <person name="Oishi K."/>
            <person name="Shin-I T."/>
            <person name="Kuroki Y."/>
            <person name="Toyoda A."/>
            <person name="Suzuki Y."/>
            <person name="Hashimoto A."/>
            <person name="Yamaguchi K."/>
            <person name="Sugano A."/>
            <person name="Kohara Y."/>
            <person name="Fujiyama A."/>
            <person name="Anterola A."/>
            <person name="Aoki S."/>
            <person name="Ashton N."/>
            <person name="Barbazuk W.B."/>
            <person name="Barker E."/>
            <person name="Bennetzen J."/>
            <person name="Bezanilla M."/>
            <person name="Blankenship R."/>
            <person name="Cho S.H."/>
            <person name="Dutcher S."/>
            <person name="Estelle M."/>
            <person name="Fawcett J.A."/>
            <person name="Gundlach H."/>
            <person name="Hanada K."/>
            <person name="Heyl A."/>
            <person name="Hicks K.A."/>
            <person name="Hugh J."/>
            <person name="Lohr M."/>
            <person name="Mayer K."/>
            <person name="Melkozernov A."/>
            <person name="Murata T."/>
            <person name="Nelson D."/>
            <person name="Pils B."/>
            <person name="Prigge M."/>
            <person name="Reiss B."/>
            <person name="Renner T."/>
            <person name="Rombauts S."/>
            <person name="Rushton P."/>
            <person name="Sanderfoot A."/>
            <person name="Schween G."/>
            <person name="Shiu S.-H."/>
            <person name="Stueber K."/>
            <person name="Theodoulou F.L."/>
            <person name="Tu H."/>
            <person name="Van de Peer Y."/>
            <person name="Verrier P.J."/>
            <person name="Waters E."/>
            <person name="Wood A."/>
            <person name="Yang L."/>
            <person name="Cove D."/>
            <person name="Cuming A."/>
            <person name="Hasebe M."/>
            <person name="Lucas S."/>
            <person name="Mishler D.B."/>
            <person name="Reski R."/>
            <person name="Grigoriev I."/>
            <person name="Quatrano R.S."/>
            <person name="Boore J.L."/>
        </authorList>
    </citation>
    <scope>NUCLEOTIDE SEQUENCE [LARGE SCALE GENOMIC DNA]</scope>
    <source>
        <strain evidence="5 6">cv. Gransden 2004</strain>
    </source>
</reference>
<evidence type="ECO:0000256" key="2">
    <source>
        <dbReference type="SAM" id="MobiDB-lite"/>
    </source>
</evidence>
<proteinExistence type="predicted"/>
<dbReference type="SUPFAM" id="SSF69065">
    <property type="entry name" value="RNase III domain-like"/>
    <property type="match status" value="2"/>
</dbReference>
<reference evidence="5" key="3">
    <citation type="submission" date="2020-12" db="UniProtKB">
        <authorList>
            <consortium name="EnsemblPlants"/>
        </authorList>
    </citation>
    <scope>IDENTIFICATION</scope>
</reference>
<dbReference type="Gramene" id="Pp3c5_10700V3.1">
    <property type="protein sequence ID" value="Pp3c5_10700V3.1"/>
    <property type="gene ID" value="Pp3c5_10700"/>
</dbReference>
<dbReference type="RefSeq" id="XP_024375617.1">
    <property type="nucleotide sequence ID" value="XM_024519849.2"/>
</dbReference>
<dbReference type="STRING" id="3218.A0A2K1KJ75"/>
<dbReference type="EnsemblPlants" id="Pp3c5_10700V3.2">
    <property type="protein sequence ID" value="Pp3c5_10700V3.2"/>
    <property type="gene ID" value="Pp3c5_10700"/>
</dbReference>
<dbReference type="PaxDb" id="3218-PP1S263_30V6.1"/>
<dbReference type="OMA" id="YMAFQHP"/>
<sequence>MAPAGALQHSMIPLYSVFKCPRTPLSFSQNCLRGFLLRSGVDEAELQIRKGRGARLVTCAVGVPAKNWKGDPNTPQEWQWTPNRRPRQPGEKRKKIPFPKPKKERVLLRPPLDDTRLAEKLLSSPQLTLTNFPLLSACLPSAPLNQHDEAWMEEFLLEAKDALGLASFTPEEGSPAAQLDTLLYLAFQHPDSVRARKAPYVRKAHSRLAFLGEYVLELAMAELVLQMFPRELVGSLRERVFGLTNKKVLPDWLKNASMDRLIYPDGDWGEIKWSDKLKPCKSVFHAIVAAIYLTLGMPEVYRVLFEAFGFDVDAPQFQPRPRVCEDVDHLSPELDGERLSWQDIAYYQPPEEALFAEPRLFRSCVPPGMHRFRQNLWELESLPVVERTLGYPQPVRDDNPVLESARNIELQLGLQLCFLHPSAHKAEHPRFCNERLEYLGSKVQDVIMAEKILMKHLDAPGAWIEERHRRLLLNRLCGLYLRNLKLHHHIVYSDERRELYVKSRKLRNFSTTGVSQAIHGLAYTVYGRPDVRRIMFRVMNFEQLESPIE</sequence>
<dbReference type="KEGG" id="ppp:112282350"/>
<evidence type="ECO:0000313" key="4">
    <source>
        <dbReference type="EMBL" id="PNR53830.1"/>
    </source>
</evidence>
<feature type="domain" description="RNase III" evidence="3">
    <location>
        <begin position="182"/>
        <end position="296"/>
    </location>
</feature>
<feature type="compositionally biased region" description="Polar residues" evidence="2">
    <location>
        <begin position="73"/>
        <end position="82"/>
    </location>
</feature>
<organism evidence="4">
    <name type="scientific">Physcomitrium patens</name>
    <name type="common">Spreading-leaved earth moss</name>
    <name type="synonym">Physcomitrella patens</name>
    <dbReference type="NCBI Taxonomy" id="3218"/>
    <lineage>
        <taxon>Eukaryota</taxon>
        <taxon>Viridiplantae</taxon>
        <taxon>Streptophyta</taxon>
        <taxon>Embryophyta</taxon>
        <taxon>Bryophyta</taxon>
        <taxon>Bryophytina</taxon>
        <taxon>Bryopsida</taxon>
        <taxon>Funariidae</taxon>
        <taxon>Funariales</taxon>
        <taxon>Funariaceae</taxon>
        <taxon>Physcomitrium</taxon>
    </lineage>
</organism>
<evidence type="ECO:0000313" key="6">
    <source>
        <dbReference type="Proteomes" id="UP000006727"/>
    </source>
</evidence>
<dbReference type="PANTHER" id="PTHR11207:SF34">
    <property type="entry name" value="RIBONUCLEASE III DOMAIN-CONTAINING PROTEIN RNC1, CHLOROPLASTIC"/>
    <property type="match status" value="1"/>
</dbReference>
<dbReference type="GO" id="GO:0003725">
    <property type="term" value="F:double-stranded RNA binding"/>
    <property type="evidence" value="ECO:0000318"/>
    <property type="project" value="GO_Central"/>
</dbReference>
<reference evidence="4 6" key="2">
    <citation type="journal article" date="2018" name="Plant J.">
        <title>The Physcomitrella patens chromosome-scale assembly reveals moss genome structure and evolution.</title>
        <authorList>
            <person name="Lang D."/>
            <person name="Ullrich K.K."/>
            <person name="Murat F."/>
            <person name="Fuchs J."/>
            <person name="Jenkins J."/>
            <person name="Haas F.B."/>
            <person name="Piednoel M."/>
            <person name="Gundlach H."/>
            <person name="Van Bel M."/>
            <person name="Meyberg R."/>
            <person name="Vives C."/>
            <person name="Morata J."/>
            <person name="Symeonidi A."/>
            <person name="Hiss M."/>
            <person name="Muchero W."/>
            <person name="Kamisugi Y."/>
            <person name="Saleh O."/>
            <person name="Blanc G."/>
            <person name="Decker E.L."/>
            <person name="van Gessel N."/>
            <person name="Grimwood J."/>
            <person name="Hayes R.D."/>
            <person name="Graham S.W."/>
            <person name="Gunter L.E."/>
            <person name="McDaniel S.F."/>
            <person name="Hoernstein S.N.W."/>
            <person name="Larsson A."/>
            <person name="Li F.W."/>
            <person name="Perroud P.F."/>
            <person name="Phillips J."/>
            <person name="Ranjan P."/>
            <person name="Rokshar D.S."/>
            <person name="Rothfels C.J."/>
            <person name="Schneider L."/>
            <person name="Shu S."/>
            <person name="Stevenson D.W."/>
            <person name="Thummler F."/>
            <person name="Tillich M."/>
            <person name="Villarreal Aguilar J.C."/>
            <person name="Widiez T."/>
            <person name="Wong G.K."/>
            <person name="Wymore A."/>
            <person name="Zhang Y."/>
            <person name="Zimmer A.D."/>
            <person name="Quatrano R.S."/>
            <person name="Mayer K.F.X."/>
            <person name="Goodstein D."/>
            <person name="Casacuberta J.M."/>
            <person name="Vandepoele K."/>
            <person name="Reski R."/>
            <person name="Cuming A.C."/>
            <person name="Tuskan G.A."/>
            <person name="Maumus F."/>
            <person name="Salse J."/>
            <person name="Schmutz J."/>
            <person name="Rensing S.A."/>
        </authorList>
    </citation>
    <scope>NUCLEOTIDE SEQUENCE [LARGE SCALE GENOMIC DNA]</scope>
    <source>
        <strain evidence="5 6">cv. Gransden 2004</strain>
    </source>
</reference>
<dbReference type="EnsemblPlants" id="Pp3c5_10700V3.1">
    <property type="protein sequence ID" value="Pp3c5_10700V3.1"/>
    <property type="gene ID" value="Pp3c5_10700"/>
</dbReference>
<dbReference type="Gene3D" id="1.10.1520.10">
    <property type="entry name" value="Ribonuclease III domain"/>
    <property type="match status" value="2"/>
</dbReference>
<gene>
    <name evidence="5" type="primary">LOC112282350</name>
    <name evidence="4" type="ORF">PHYPA_007505</name>
</gene>
<name>A0A2K1KJ75_PHYPA</name>
<dbReference type="OrthoDB" id="1897625at2759"/>
<dbReference type="GO" id="GO:0006396">
    <property type="term" value="P:RNA processing"/>
    <property type="evidence" value="ECO:0000318"/>
    <property type="project" value="GO_Central"/>
</dbReference>
<dbReference type="InterPro" id="IPR036389">
    <property type="entry name" value="RNase_III_sf"/>
</dbReference>
<evidence type="ECO:0000313" key="5">
    <source>
        <dbReference type="EnsemblPlants" id="Pp3c5_10700V3.1"/>
    </source>
</evidence>
<accession>A0A2K1KJ75</accession>
<keyword evidence="6" id="KW-1185">Reference proteome</keyword>
<protein>
    <recommendedName>
        <fullName evidence="3">RNase III domain-containing protein</fullName>
    </recommendedName>
</protein>
<dbReference type="GO" id="GO:0010468">
    <property type="term" value="P:regulation of gene expression"/>
    <property type="evidence" value="ECO:0000318"/>
    <property type="project" value="GO_Central"/>
</dbReference>
<dbReference type="PROSITE" id="PS50142">
    <property type="entry name" value="RNASE_3_2"/>
    <property type="match status" value="1"/>
</dbReference>
<dbReference type="EMBL" id="ABEU02000005">
    <property type="protein sequence ID" value="PNR53830.1"/>
    <property type="molecule type" value="Genomic_DNA"/>
</dbReference>
<dbReference type="Gramene" id="Pp3c5_10700V3.2">
    <property type="protein sequence ID" value="Pp3c5_10700V3.2"/>
    <property type="gene ID" value="Pp3c5_10700"/>
</dbReference>
<keyword evidence="1" id="KW-0694">RNA-binding</keyword>
<dbReference type="AlphaFoldDB" id="A0A2K1KJ75"/>
<dbReference type="PANTHER" id="PTHR11207">
    <property type="entry name" value="RIBONUCLEASE III"/>
    <property type="match status" value="1"/>
</dbReference>
<dbReference type="FunCoup" id="A0A2K1KJ75">
    <property type="interactions" value="2677"/>
</dbReference>
<evidence type="ECO:0000256" key="1">
    <source>
        <dbReference type="ARBA" id="ARBA00022884"/>
    </source>
</evidence>
<dbReference type="GO" id="GO:0005634">
    <property type="term" value="C:nucleus"/>
    <property type="evidence" value="ECO:0000318"/>
    <property type="project" value="GO_Central"/>
</dbReference>
<dbReference type="CDD" id="cd00593">
    <property type="entry name" value="RIBOc"/>
    <property type="match status" value="2"/>
</dbReference>
<dbReference type="SMART" id="SM00535">
    <property type="entry name" value="RIBOc"/>
    <property type="match status" value="1"/>
</dbReference>
<dbReference type="GeneID" id="112282350"/>
<feature type="region of interest" description="Disordered" evidence="2">
    <location>
        <begin position="66"/>
        <end position="104"/>
    </location>
</feature>
<evidence type="ECO:0000259" key="3">
    <source>
        <dbReference type="PROSITE" id="PS50142"/>
    </source>
</evidence>